<gene>
    <name evidence="1" type="ORF">ANCDUO_01721</name>
</gene>
<proteinExistence type="predicted"/>
<name>A0A0C2DY85_9BILA</name>
<keyword evidence="2" id="KW-1185">Reference proteome</keyword>
<dbReference type="Proteomes" id="UP000054047">
    <property type="component" value="Unassembled WGS sequence"/>
</dbReference>
<reference evidence="1 2" key="1">
    <citation type="submission" date="2013-12" db="EMBL/GenBank/DDBJ databases">
        <title>Draft genome of the parsitic nematode Ancylostoma duodenale.</title>
        <authorList>
            <person name="Mitreva M."/>
        </authorList>
    </citation>
    <scope>NUCLEOTIDE SEQUENCE [LARGE SCALE GENOMIC DNA]</scope>
    <source>
        <strain evidence="1 2">Zhejiang</strain>
    </source>
</reference>
<organism evidence="1 2">
    <name type="scientific">Ancylostoma duodenale</name>
    <dbReference type="NCBI Taxonomy" id="51022"/>
    <lineage>
        <taxon>Eukaryota</taxon>
        <taxon>Metazoa</taxon>
        <taxon>Ecdysozoa</taxon>
        <taxon>Nematoda</taxon>
        <taxon>Chromadorea</taxon>
        <taxon>Rhabditida</taxon>
        <taxon>Rhabditina</taxon>
        <taxon>Rhabditomorpha</taxon>
        <taxon>Strongyloidea</taxon>
        <taxon>Ancylostomatidae</taxon>
        <taxon>Ancylostomatinae</taxon>
        <taxon>Ancylostoma</taxon>
    </lineage>
</organism>
<accession>A0A0C2DY85</accession>
<protein>
    <submittedName>
        <fullName evidence="1">Uncharacterized protein</fullName>
    </submittedName>
</protein>
<sequence length="112" mass="13089">MEMKIPRWMAGVMRLDRICNEDIRNWFGVVAISDNFANLVCDGTAEEGRIRKVCLDLESPGKLPKSRPKQRWLHTLHNDLELTEIHPEQARDRAKCVYRTSKADPATRWDNR</sequence>
<dbReference type="AlphaFoldDB" id="A0A0C2DY85"/>
<dbReference type="OrthoDB" id="5800121at2759"/>
<dbReference type="EMBL" id="KN726515">
    <property type="protein sequence ID" value="KIH67947.1"/>
    <property type="molecule type" value="Genomic_DNA"/>
</dbReference>
<evidence type="ECO:0000313" key="2">
    <source>
        <dbReference type="Proteomes" id="UP000054047"/>
    </source>
</evidence>
<evidence type="ECO:0000313" key="1">
    <source>
        <dbReference type="EMBL" id="KIH67947.1"/>
    </source>
</evidence>